<name>A0AA38XXP0_9EURO</name>
<dbReference type="EMBL" id="JAPDRN010000077">
    <property type="protein sequence ID" value="KAJ9627500.1"/>
    <property type="molecule type" value="Genomic_DNA"/>
</dbReference>
<dbReference type="AlphaFoldDB" id="A0AA38XXP0"/>
<protein>
    <submittedName>
        <fullName evidence="1">Uncharacterized protein</fullName>
    </submittedName>
</protein>
<comment type="caution">
    <text evidence="1">The sequence shown here is derived from an EMBL/GenBank/DDBJ whole genome shotgun (WGS) entry which is preliminary data.</text>
</comment>
<accession>A0AA38XXP0</accession>
<evidence type="ECO:0000313" key="1">
    <source>
        <dbReference type="EMBL" id="KAJ9627500.1"/>
    </source>
</evidence>
<reference evidence="1" key="1">
    <citation type="submission" date="2022-10" db="EMBL/GenBank/DDBJ databases">
        <title>Culturing micro-colonial fungi from biological soil crusts in the Mojave desert and describing Neophaeococcomyces mojavensis, and introducing the new genera and species Taxawa tesnikishii.</title>
        <authorList>
            <person name="Kurbessoian T."/>
            <person name="Stajich J.E."/>
        </authorList>
    </citation>
    <scope>NUCLEOTIDE SEQUENCE</scope>
    <source>
        <strain evidence="1">TK_35</strain>
    </source>
</reference>
<organism evidence="1">
    <name type="scientific">Knufia peltigerae</name>
    <dbReference type="NCBI Taxonomy" id="1002370"/>
    <lineage>
        <taxon>Eukaryota</taxon>
        <taxon>Fungi</taxon>
        <taxon>Dikarya</taxon>
        <taxon>Ascomycota</taxon>
        <taxon>Pezizomycotina</taxon>
        <taxon>Eurotiomycetes</taxon>
        <taxon>Chaetothyriomycetidae</taxon>
        <taxon>Chaetothyriales</taxon>
        <taxon>Trichomeriaceae</taxon>
        <taxon>Knufia</taxon>
    </lineage>
</organism>
<proteinExistence type="predicted"/>
<sequence length="206" mass="23119">MALRKQPPQPGIHEDTGLDRTFPLDLYQPYRPHLAVSQRACSIALSGYTPSAGIVRAADEDLNPSCVDGIQQVSPQFRPTDGSHPQPLVKDERWQQTPRQPFLSRDAHGPSHYLPVRRKYRGTARRSRCAGQLPLRHLQEFLRRGDVLGHRMGGRIGERFRGEECAFPAPGQAAFQDVLPELRGRVVWHQSPGHARGSQRPGRSNC</sequence>
<gene>
    <name evidence="1" type="ORF">H2204_009727</name>
</gene>